<sequence length="88" mass="9077">MRGARLQHVNQRLSAERLQQLLKAEKSTREALAAEVAHLKTLLAAAGAETTAPSGAEPEGAPTGVAKRAEEPGKDGDGDEGSPPASNH</sequence>
<name>A0A699ZTY4_HAELA</name>
<gene>
    <name evidence="2" type="ORF">HaLaN_19564</name>
</gene>
<accession>A0A699ZTY4</accession>
<evidence type="ECO:0000313" key="3">
    <source>
        <dbReference type="Proteomes" id="UP000485058"/>
    </source>
</evidence>
<feature type="region of interest" description="Disordered" evidence="1">
    <location>
        <begin position="47"/>
        <end position="88"/>
    </location>
</feature>
<proteinExistence type="predicted"/>
<dbReference type="AlphaFoldDB" id="A0A699ZTY4"/>
<dbReference type="EMBL" id="BLLF01001978">
    <property type="protein sequence ID" value="GFH22146.1"/>
    <property type="molecule type" value="Genomic_DNA"/>
</dbReference>
<protein>
    <submittedName>
        <fullName evidence="2">Uncharacterized protein</fullName>
    </submittedName>
</protein>
<dbReference type="Proteomes" id="UP000485058">
    <property type="component" value="Unassembled WGS sequence"/>
</dbReference>
<reference evidence="2 3" key="1">
    <citation type="submission" date="2020-02" db="EMBL/GenBank/DDBJ databases">
        <title>Draft genome sequence of Haematococcus lacustris strain NIES-144.</title>
        <authorList>
            <person name="Morimoto D."/>
            <person name="Nakagawa S."/>
            <person name="Yoshida T."/>
            <person name="Sawayama S."/>
        </authorList>
    </citation>
    <scope>NUCLEOTIDE SEQUENCE [LARGE SCALE GENOMIC DNA]</scope>
    <source>
        <strain evidence="2 3">NIES-144</strain>
    </source>
</reference>
<evidence type="ECO:0000313" key="2">
    <source>
        <dbReference type="EMBL" id="GFH22146.1"/>
    </source>
</evidence>
<feature type="compositionally biased region" description="Basic and acidic residues" evidence="1">
    <location>
        <begin position="67"/>
        <end position="76"/>
    </location>
</feature>
<comment type="caution">
    <text evidence="2">The sequence shown here is derived from an EMBL/GenBank/DDBJ whole genome shotgun (WGS) entry which is preliminary data.</text>
</comment>
<evidence type="ECO:0000256" key="1">
    <source>
        <dbReference type="SAM" id="MobiDB-lite"/>
    </source>
</evidence>
<keyword evidence="3" id="KW-1185">Reference proteome</keyword>
<organism evidence="2 3">
    <name type="scientific">Haematococcus lacustris</name>
    <name type="common">Green alga</name>
    <name type="synonym">Haematococcus pluvialis</name>
    <dbReference type="NCBI Taxonomy" id="44745"/>
    <lineage>
        <taxon>Eukaryota</taxon>
        <taxon>Viridiplantae</taxon>
        <taxon>Chlorophyta</taxon>
        <taxon>core chlorophytes</taxon>
        <taxon>Chlorophyceae</taxon>
        <taxon>CS clade</taxon>
        <taxon>Chlamydomonadales</taxon>
        <taxon>Haematococcaceae</taxon>
        <taxon>Haematococcus</taxon>
    </lineage>
</organism>
<feature type="compositionally biased region" description="Low complexity" evidence="1">
    <location>
        <begin position="47"/>
        <end position="57"/>
    </location>
</feature>